<dbReference type="PANTHER" id="PTHR33392">
    <property type="entry name" value="POLYISOPRENYL-TEICHOIC ACID--PEPTIDOGLYCAN TEICHOIC ACID TRANSFERASE TAGU"/>
    <property type="match status" value="1"/>
</dbReference>
<dbReference type="Proteomes" id="UP000548476">
    <property type="component" value="Unassembled WGS sequence"/>
</dbReference>
<evidence type="ECO:0000259" key="3">
    <source>
        <dbReference type="Pfam" id="PF03816"/>
    </source>
</evidence>
<accession>A0A841FT24</accession>
<dbReference type="InterPro" id="IPR004474">
    <property type="entry name" value="LytR_CpsA_psr"/>
</dbReference>
<name>A0A841FT24_9ACTN</name>
<organism evidence="4 5">
    <name type="scientific">Phytomonospora endophytica</name>
    <dbReference type="NCBI Taxonomy" id="714109"/>
    <lineage>
        <taxon>Bacteria</taxon>
        <taxon>Bacillati</taxon>
        <taxon>Actinomycetota</taxon>
        <taxon>Actinomycetes</taxon>
        <taxon>Micromonosporales</taxon>
        <taxon>Micromonosporaceae</taxon>
        <taxon>Phytomonospora</taxon>
    </lineage>
</organism>
<evidence type="ECO:0000313" key="5">
    <source>
        <dbReference type="Proteomes" id="UP000548476"/>
    </source>
</evidence>
<dbReference type="Pfam" id="PF03816">
    <property type="entry name" value="LytR_cpsA_psr"/>
    <property type="match status" value="1"/>
</dbReference>
<dbReference type="RefSeq" id="WP_203686019.1">
    <property type="nucleotide sequence ID" value="NZ_BONT01000030.1"/>
</dbReference>
<feature type="domain" description="Cell envelope-related transcriptional attenuator" evidence="3">
    <location>
        <begin position="95"/>
        <end position="270"/>
    </location>
</feature>
<protein>
    <submittedName>
        <fullName evidence="4">LCP family protein required for cell wall assembly</fullName>
    </submittedName>
</protein>
<proteinExistence type="inferred from homology"/>
<dbReference type="Gene3D" id="3.40.630.190">
    <property type="entry name" value="LCP protein"/>
    <property type="match status" value="1"/>
</dbReference>
<comment type="similarity">
    <text evidence="1">Belongs to the LytR/CpsA/Psr (LCP) family.</text>
</comment>
<dbReference type="EMBL" id="JACHGT010000009">
    <property type="protein sequence ID" value="MBB6036467.1"/>
    <property type="molecule type" value="Genomic_DNA"/>
</dbReference>
<dbReference type="NCBIfam" id="TIGR00350">
    <property type="entry name" value="lytR_cpsA_psr"/>
    <property type="match status" value="1"/>
</dbReference>
<gene>
    <name evidence="4" type="ORF">HNR73_004338</name>
</gene>
<dbReference type="PANTHER" id="PTHR33392:SF6">
    <property type="entry name" value="POLYISOPRENYL-TEICHOIC ACID--PEPTIDOGLYCAN TEICHOIC ACID TRANSFERASE TAGU"/>
    <property type="match status" value="1"/>
</dbReference>
<keyword evidence="2" id="KW-0812">Transmembrane</keyword>
<sequence>MGNRRGTRRRGGAGSKRRSPLWAKIMVGVGAMLMVVSIGAVGYANIMLDKVNDAVNTACLLEDCEAFKPGEEIKGPLNLLMIGSDMRKDWSAAQSDSIMILHINAALTAANIISIPRDLYVDIPDCGPGWGNNACTEKINTAFAAGGLDKAKSVQNLATTLTNLTGLEKFDGVAMINFGGFKDLVELFGGIELCVPFDMDLEHPKDEFGNKPHVKKGCKEYEPDLALGIVRERYAYDPTNPDWKEEYGIGDYGRQRMQQHFIKQLMKRAKEEGYMTDPFKVTTLIEAIGDQLLLDLKGRAVTDFAYALRGMDASAITTLKVPSEPAMIGETSYVVMQPGEQEETAQELFEALSGDTLDQWALSNPKWVNKTK</sequence>
<evidence type="ECO:0000313" key="4">
    <source>
        <dbReference type="EMBL" id="MBB6036467.1"/>
    </source>
</evidence>
<comment type="caution">
    <text evidence="4">The sequence shown here is derived from an EMBL/GenBank/DDBJ whole genome shotgun (WGS) entry which is preliminary data.</text>
</comment>
<keyword evidence="5" id="KW-1185">Reference proteome</keyword>
<feature type="transmembrane region" description="Helical" evidence="2">
    <location>
        <begin position="21"/>
        <end position="44"/>
    </location>
</feature>
<reference evidence="4 5" key="1">
    <citation type="submission" date="2020-08" db="EMBL/GenBank/DDBJ databases">
        <title>Genomic Encyclopedia of Type Strains, Phase IV (KMG-IV): sequencing the most valuable type-strain genomes for metagenomic binning, comparative biology and taxonomic classification.</title>
        <authorList>
            <person name="Goeker M."/>
        </authorList>
    </citation>
    <scope>NUCLEOTIDE SEQUENCE [LARGE SCALE GENOMIC DNA]</scope>
    <source>
        <strain evidence="4 5">YIM 65646</strain>
    </source>
</reference>
<dbReference type="InterPro" id="IPR050922">
    <property type="entry name" value="LytR/CpsA/Psr_CW_biosynth"/>
</dbReference>
<evidence type="ECO:0000256" key="1">
    <source>
        <dbReference type="ARBA" id="ARBA00006068"/>
    </source>
</evidence>
<keyword evidence="2" id="KW-1133">Transmembrane helix</keyword>
<evidence type="ECO:0000256" key="2">
    <source>
        <dbReference type="SAM" id="Phobius"/>
    </source>
</evidence>
<dbReference type="AlphaFoldDB" id="A0A841FT24"/>
<keyword evidence="2" id="KW-0472">Membrane</keyword>